<name>A0A060S1D2_PYCCI</name>
<evidence type="ECO:0000259" key="3">
    <source>
        <dbReference type="SMART" id="SM00906"/>
    </source>
</evidence>
<dbReference type="GO" id="GO:0003700">
    <property type="term" value="F:DNA-binding transcription factor activity"/>
    <property type="evidence" value="ECO:0007669"/>
    <property type="project" value="InterPro"/>
</dbReference>
<dbReference type="Proteomes" id="UP000029665">
    <property type="component" value="Unassembled WGS sequence"/>
</dbReference>
<dbReference type="OrthoDB" id="4456959at2759"/>
<dbReference type="InterPro" id="IPR050987">
    <property type="entry name" value="AtrR-like"/>
</dbReference>
<gene>
    <name evidence="4" type="ORF">BN946_scf184938.g24</name>
</gene>
<sequence length="673" mass="75138">MLINPDIKSHYQKQPWLERPFVDPLLSPDDFPPDELLHKLVDLYFRKYNDFTPLLHEPNFIQSIREGLHLRHGGFGATVLLACALGSRYSRDKRVLLDGTNSWRSAGWKWYQRVDDMHKSLLAPVQLYDLQICAMMSMFIQGTTAPQTMWVLIGVGIRKALDVGAHRKSMYKPQPSVEDELWRRAFWTLLFLEIWSSYGLGRPPSIHEEEYDVAFPTECDDEYWTNDDPALAFKQPSGKPSRVAAFVTLLRLSRIVAYALRTIFSIRKTRTQLGSGDQQWEERIVAQLDSELNKWVDLIPSHPVCALFQSSGIPIVKTISSWNNPPPSTHLTTVPKSLFIDPSSRLVVNRRTRWRLSSYAQMLHVPAYRFYISSVNVSAALSLVMHMWGQRRSGRHRSADKDQGYIQECIDMLQMVENEYHVAERLKDMLQSFLALDTPGDQLHAGTYSQSSSSGGANETPPAQTEAAIAGRSLPTQDLSAAVPRDDGVTPSQITAETTAHESDALYAATLAFARINEQSPDVSSMPHGPDVHATSNVPSTMPEAFQDAAQLFEGPFSMEWLPQYRVPSAQSSTTEALSAFTSLPQGTGFPSQRWGNISSVPGMYDASSDSSSPPTGLEQFAGTHGGAAGLSPPDWAFVDDTMSIWSNAPASFGWDDWDAYFNAVNSATQQPR</sequence>
<keyword evidence="5" id="KW-1185">Reference proteome</keyword>
<dbReference type="GO" id="GO:0006351">
    <property type="term" value="P:DNA-templated transcription"/>
    <property type="evidence" value="ECO:0007669"/>
    <property type="project" value="InterPro"/>
</dbReference>
<feature type="region of interest" description="Disordered" evidence="2">
    <location>
        <begin position="444"/>
        <end position="466"/>
    </location>
</feature>
<evidence type="ECO:0000256" key="2">
    <source>
        <dbReference type="SAM" id="MobiDB-lite"/>
    </source>
</evidence>
<dbReference type="PANTHER" id="PTHR46910:SF38">
    <property type="entry name" value="ZN(2)-C6 FUNGAL-TYPE DOMAIN-CONTAINING PROTEIN"/>
    <property type="match status" value="1"/>
</dbReference>
<accession>A0A060S1D2</accession>
<reference evidence="4" key="1">
    <citation type="submission" date="2014-01" db="EMBL/GenBank/DDBJ databases">
        <title>The genome of the white-rot fungus Pycnoporus cinnabarinus: a basidiomycete model with a versatile arsenal for lignocellulosic biomass breakdown.</title>
        <authorList>
            <person name="Levasseur A."/>
            <person name="Lomascolo A."/>
            <person name="Ruiz-Duenas F.J."/>
            <person name="Uzan E."/>
            <person name="Piumi F."/>
            <person name="Kues U."/>
            <person name="Ram A.F.J."/>
            <person name="Murat C."/>
            <person name="Haon M."/>
            <person name="Benoit I."/>
            <person name="Arfi Y."/>
            <person name="Chevret D."/>
            <person name="Drula E."/>
            <person name="Kwon M.J."/>
            <person name="Gouret P."/>
            <person name="Lesage-Meessen L."/>
            <person name="Lombard V."/>
            <person name="Mariette J."/>
            <person name="Noirot C."/>
            <person name="Park J."/>
            <person name="Patyshakuliyeva A."/>
            <person name="Wieneger R.A.B."/>
            <person name="Wosten H.A.B."/>
            <person name="Martin F."/>
            <person name="Coutinho P.M."/>
            <person name="de Vries R."/>
            <person name="Martinez A.T."/>
            <person name="Klopp C."/>
            <person name="Pontarotti P."/>
            <person name="Henrissat B."/>
            <person name="Record E."/>
        </authorList>
    </citation>
    <scope>NUCLEOTIDE SEQUENCE [LARGE SCALE GENOMIC DNA]</scope>
    <source>
        <strain evidence="4">BRFM137</strain>
    </source>
</reference>
<evidence type="ECO:0000313" key="5">
    <source>
        <dbReference type="Proteomes" id="UP000029665"/>
    </source>
</evidence>
<organism evidence="4 5">
    <name type="scientific">Pycnoporus cinnabarinus</name>
    <name type="common">Cinnabar-red polypore</name>
    <name type="synonym">Trametes cinnabarina</name>
    <dbReference type="NCBI Taxonomy" id="5643"/>
    <lineage>
        <taxon>Eukaryota</taxon>
        <taxon>Fungi</taxon>
        <taxon>Dikarya</taxon>
        <taxon>Basidiomycota</taxon>
        <taxon>Agaricomycotina</taxon>
        <taxon>Agaricomycetes</taxon>
        <taxon>Polyporales</taxon>
        <taxon>Polyporaceae</taxon>
        <taxon>Trametes</taxon>
    </lineage>
</organism>
<dbReference type="STRING" id="5643.A0A060S1D2"/>
<feature type="compositionally biased region" description="Polar residues" evidence="2">
    <location>
        <begin position="447"/>
        <end position="463"/>
    </location>
</feature>
<dbReference type="CDD" id="cd12148">
    <property type="entry name" value="fungal_TF_MHR"/>
    <property type="match status" value="1"/>
</dbReference>
<keyword evidence="1" id="KW-0539">Nucleus</keyword>
<dbReference type="HOGENOM" id="CLU_006019_2_0_1"/>
<dbReference type="PANTHER" id="PTHR46910">
    <property type="entry name" value="TRANSCRIPTION FACTOR PDR1"/>
    <property type="match status" value="1"/>
</dbReference>
<dbReference type="Pfam" id="PF04082">
    <property type="entry name" value="Fungal_trans"/>
    <property type="match status" value="1"/>
</dbReference>
<proteinExistence type="predicted"/>
<evidence type="ECO:0000313" key="4">
    <source>
        <dbReference type="EMBL" id="CDO68172.1"/>
    </source>
</evidence>
<feature type="domain" description="Xylanolytic transcriptional activator regulatory" evidence="3">
    <location>
        <begin position="149"/>
        <end position="222"/>
    </location>
</feature>
<dbReference type="OMA" id="MVENEYH"/>
<dbReference type="SMART" id="SM00906">
    <property type="entry name" value="Fungal_trans"/>
    <property type="match status" value="1"/>
</dbReference>
<dbReference type="GO" id="GO:0003677">
    <property type="term" value="F:DNA binding"/>
    <property type="evidence" value="ECO:0007669"/>
    <property type="project" value="InterPro"/>
</dbReference>
<dbReference type="InterPro" id="IPR007219">
    <property type="entry name" value="XnlR_reg_dom"/>
</dbReference>
<dbReference type="GO" id="GO:0008270">
    <property type="term" value="F:zinc ion binding"/>
    <property type="evidence" value="ECO:0007669"/>
    <property type="project" value="InterPro"/>
</dbReference>
<dbReference type="EMBL" id="CCBP010000006">
    <property type="protein sequence ID" value="CDO68172.1"/>
    <property type="molecule type" value="Genomic_DNA"/>
</dbReference>
<protein>
    <recommendedName>
        <fullName evidence="3">Xylanolytic transcriptional activator regulatory domain-containing protein</fullName>
    </recommendedName>
</protein>
<evidence type="ECO:0000256" key="1">
    <source>
        <dbReference type="ARBA" id="ARBA00023242"/>
    </source>
</evidence>
<comment type="caution">
    <text evidence="4">The sequence shown here is derived from an EMBL/GenBank/DDBJ whole genome shotgun (WGS) entry which is preliminary data.</text>
</comment>
<dbReference type="AlphaFoldDB" id="A0A060S1D2"/>
<feature type="region of interest" description="Disordered" evidence="2">
    <location>
        <begin position="605"/>
        <end position="626"/>
    </location>
</feature>